<evidence type="ECO:0000256" key="6">
    <source>
        <dbReference type="ARBA" id="ARBA00022827"/>
    </source>
</evidence>
<dbReference type="InterPro" id="IPR020946">
    <property type="entry name" value="Flavin_mOase-like"/>
</dbReference>
<dbReference type="PANTHER" id="PTHR37984:SF5">
    <property type="entry name" value="PROTEIN NYNRIN-LIKE"/>
    <property type="match status" value="1"/>
</dbReference>
<dbReference type="Pfam" id="PF00078">
    <property type="entry name" value="RVT_1"/>
    <property type="match status" value="1"/>
</dbReference>
<keyword evidence="14" id="KW-1185">Reference proteome</keyword>
<feature type="domain" description="Integrase zinc-binding" evidence="12">
    <location>
        <begin position="1006"/>
        <end position="1036"/>
    </location>
</feature>
<evidence type="ECO:0000313" key="14">
    <source>
        <dbReference type="Proteomes" id="UP000436088"/>
    </source>
</evidence>
<evidence type="ECO:0000256" key="7">
    <source>
        <dbReference type="ARBA" id="ARBA00023002"/>
    </source>
</evidence>
<reference evidence="13" key="1">
    <citation type="submission" date="2019-09" db="EMBL/GenBank/DDBJ databases">
        <title>Draft genome information of white flower Hibiscus syriacus.</title>
        <authorList>
            <person name="Kim Y.-M."/>
        </authorList>
    </citation>
    <scope>NUCLEOTIDE SEQUENCE [LARGE SCALE GENOMIC DNA]</scope>
    <source>
        <strain evidence="13">YM2019G1</strain>
    </source>
</reference>
<accession>A0A6A2ZP03</accession>
<dbReference type="FunFam" id="3.30.70.270:FF:000003">
    <property type="entry name" value="Transposon Ty3-G Gag-Pol polyprotein"/>
    <property type="match status" value="1"/>
</dbReference>
<evidence type="ECO:0000259" key="10">
    <source>
        <dbReference type="Pfam" id="PF00078"/>
    </source>
</evidence>
<evidence type="ECO:0000256" key="9">
    <source>
        <dbReference type="SAM" id="MobiDB-lite"/>
    </source>
</evidence>
<dbReference type="EMBL" id="VEPZ02001131">
    <property type="protein sequence ID" value="KAE8692625.1"/>
    <property type="molecule type" value="Genomic_DNA"/>
</dbReference>
<comment type="similarity">
    <text evidence="8">Belongs to the FMO family.</text>
</comment>
<dbReference type="CDD" id="cd00303">
    <property type="entry name" value="retropepsin_like"/>
    <property type="match status" value="1"/>
</dbReference>
<keyword evidence="5" id="KW-0378">Hydrolase</keyword>
<dbReference type="CDD" id="cd09272">
    <property type="entry name" value="RNase_HI_RT_Ty1"/>
    <property type="match status" value="1"/>
</dbReference>
<evidence type="ECO:0000256" key="2">
    <source>
        <dbReference type="ARBA" id="ARBA00022679"/>
    </source>
</evidence>
<keyword evidence="8" id="KW-0503">Monooxygenase</keyword>
<evidence type="ECO:0000256" key="5">
    <source>
        <dbReference type="ARBA" id="ARBA00022759"/>
    </source>
</evidence>
<feature type="region of interest" description="Disordered" evidence="9">
    <location>
        <begin position="336"/>
        <end position="398"/>
    </location>
</feature>
<dbReference type="Pfam" id="PF17921">
    <property type="entry name" value="Integrase_H2C2"/>
    <property type="match status" value="1"/>
</dbReference>
<keyword evidence="2" id="KW-0808">Transferase</keyword>
<dbReference type="InterPro" id="IPR021109">
    <property type="entry name" value="Peptidase_aspartic_dom_sf"/>
</dbReference>
<dbReference type="EC" id="1.-.-.-" evidence="8"/>
<dbReference type="InterPro" id="IPR043502">
    <property type="entry name" value="DNA/RNA_pol_sf"/>
</dbReference>
<evidence type="ECO:0000259" key="11">
    <source>
        <dbReference type="Pfam" id="PF03732"/>
    </source>
</evidence>
<protein>
    <recommendedName>
        <fullName evidence="8">Flavin-containing monooxygenase</fullName>
        <ecNumber evidence="8">1.-.-.-</ecNumber>
    </recommendedName>
</protein>
<dbReference type="GO" id="GO:0016779">
    <property type="term" value="F:nucleotidyltransferase activity"/>
    <property type="evidence" value="ECO:0007669"/>
    <property type="project" value="UniProtKB-KW"/>
</dbReference>
<keyword evidence="3" id="KW-0548">Nucleotidyltransferase</keyword>
<dbReference type="PROSITE" id="PS00141">
    <property type="entry name" value="ASP_PROTEASE"/>
    <property type="match status" value="1"/>
</dbReference>
<name>A0A6A2ZP03_HIBSY</name>
<evidence type="ECO:0000256" key="8">
    <source>
        <dbReference type="RuleBase" id="RU361177"/>
    </source>
</evidence>
<dbReference type="FunFam" id="3.30.70.270:FF:000020">
    <property type="entry name" value="Transposon Tf2-6 polyprotein-like Protein"/>
    <property type="match status" value="1"/>
</dbReference>
<evidence type="ECO:0000313" key="13">
    <source>
        <dbReference type="EMBL" id="KAE8692625.1"/>
    </source>
</evidence>
<dbReference type="InterPro" id="IPR050951">
    <property type="entry name" value="Retrovirus_Pol_polyprotein"/>
</dbReference>
<dbReference type="Gene3D" id="2.40.70.10">
    <property type="entry name" value="Acid Proteases"/>
    <property type="match status" value="1"/>
</dbReference>
<feature type="domain" description="Retrotransposon gag" evidence="11">
    <location>
        <begin position="244"/>
        <end position="300"/>
    </location>
</feature>
<dbReference type="Gene3D" id="3.50.50.60">
    <property type="entry name" value="FAD/NAD(P)-binding domain"/>
    <property type="match status" value="1"/>
</dbReference>
<evidence type="ECO:0000256" key="1">
    <source>
        <dbReference type="ARBA" id="ARBA00022630"/>
    </source>
</evidence>
<dbReference type="Pfam" id="PF00743">
    <property type="entry name" value="FMO-like"/>
    <property type="match status" value="1"/>
</dbReference>
<keyword evidence="7 8" id="KW-0560">Oxidoreductase</keyword>
<dbReference type="Pfam" id="PF03732">
    <property type="entry name" value="Retrotrans_gag"/>
    <property type="match status" value="1"/>
</dbReference>
<dbReference type="GO" id="GO:0050661">
    <property type="term" value="F:NADP binding"/>
    <property type="evidence" value="ECO:0007669"/>
    <property type="project" value="InterPro"/>
</dbReference>
<dbReference type="InterPro" id="IPR001969">
    <property type="entry name" value="Aspartic_peptidase_AS"/>
</dbReference>
<dbReference type="GO" id="GO:0004499">
    <property type="term" value="F:N,N-dimethylaniline monooxygenase activity"/>
    <property type="evidence" value="ECO:0007669"/>
    <property type="project" value="InterPro"/>
</dbReference>
<comment type="caution">
    <text evidence="13">The sequence shown here is derived from an EMBL/GenBank/DDBJ whole genome shotgun (WGS) entry which is preliminary data.</text>
</comment>
<dbReference type="Gene3D" id="3.10.10.10">
    <property type="entry name" value="HIV Type 1 Reverse Transcriptase, subunit A, domain 1"/>
    <property type="match status" value="1"/>
</dbReference>
<dbReference type="GO" id="GO:0004519">
    <property type="term" value="F:endonuclease activity"/>
    <property type="evidence" value="ECO:0007669"/>
    <property type="project" value="UniProtKB-KW"/>
</dbReference>
<feature type="region of interest" description="Disordered" evidence="9">
    <location>
        <begin position="159"/>
        <end position="187"/>
    </location>
</feature>
<dbReference type="InterPro" id="IPR000477">
    <property type="entry name" value="RT_dom"/>
</dbReference>
<feature type="domain" description="Reverse transcriptase" evidence="10">
    <location>
        <begin position="752"/>
        <end position="818"/>
    </location>
</feature>
<feature type="compositionally biased region" description="Polar residues" evidence="9">
    <location>
        <begin position="346"/>
        <end position="358"/>
    </location>
</feature>
<feature type="compositionally biased region" description="Low complexity" evidence="9">
    <location>
        <begin position="389"/>
        <end position="398"/>
    </location>
</feature>
<dbReference type="SUPFAM" id="SSF50630">
    <property type="entry name" value="Acid proteases"/>
    <property type="match status" value="1"/>
</dbReference>
<dbReference type="GO" id="GO:0004190">
    <property type="term" value="F:aspartic-type endopeptidase activity"/>
    <property type="evidence" value="ECO:0007669"/>
    <property type="project" value="InterPro"/>
</dbReference>
<evidence type="ECO:0000256" key="3">
    <source>
        <dbReference type="ARBA" id="ARBA00022695"/>
    </source>
</evidence>
<organism evidence="13 14">
    <name type="scientific">Hibiscus syriacus</name>
    <name type="common">Rose of Sharon</name>
    <dbReference type="NCBI Taxonomy" id="106335"/>
    <lineage>
        <taxon>Eukaryota</taxon>
        <taxon>Viridiplantae</taxon>
        <taxon>Streptophyta</taxon>
        <taxon>Embryophyta</taxon>
        <taxon>Tracheophyta</taxon>
        <taxon>Spermatophyta</taxon>
        <taxon>Magnoliopsida</taxon>
        <taxon>eudicotyledons</taxon>
        <taxon>Gunneridae</taxon>
        <taxon>Pentapetalae</taxon>
        <taxon>rosids</taxon>
        <taxon>malvids</taxon>
        <taxon>Malvales</taxon>
        <taxon>Malvaceae</taxon>
        <taxon>Malvoideae</taxon>
        <taxon>Hibiscus</taxon>
    </lineage>
</organism>
<dbReference type="InterPro" id="IPR041588">
    <property type="entry name" value="Integrase_H2C2"/>
</dbReference>
<sequence length="2243" mass="251444">MEWGGWTAGRVWADPQIYEIKADLVGKRPFRVAHGLATEPTRLIKHDSACYLLVAQLCTSGKPSTEVLRLRPQHGEVPEFRLKHRGAQSYLAAQRCQSSIEAQRCSIVLATQRCQLPAEAQRHRGASELQRMVRTRNGGVTSSHRGVEQEVTEPVAPRMVHTRNGGSTSSHRSVEQEDTEPVVQETGSVDRRKLEEIEAALAALRTHMISGDPRDARELENFLFDIEQYFRAMRTESEEDKVAMASMYLGGDAKLWWRSKFKDGVCSITTWDALKKELKTSFLPENVDYNARKNLRELSHTGLYGRLKPLARLELQRQKVQDLTVAIAAAECLNDYNDHPGKRKTPSVSGANTQQVSGNKLARWEKTSSWGANRRVPGRDPAQNKVHTGPGSSNGGNRPSLRCFLCNGPHRVAECPQRSAFNAMVATTKDGERVNAPMGDTELEPARMGSIRFITALQSQLSNLRKEPERGLMYVDISVNGKTSKALVDTGATDTFISPEEAERCKLIVTKEVGQMKAVNSTASMICGGVKRVSIKLGSWEGSVDFTVSHMDDFDVVLGLDFMMAAQVIPVPASSCLMFIGEQPCVVPATILPRPGKKILSAIQFKRGVKKGEPSFLVFPISKEDDNLGTVPKNVQEVLRDFEDVIPGELPKELPPRRLVDHEIELIPGVKPPAKCPYRMSPPELAELRKQLDELLQAGFIRPSKSLFGALVLFQRKHDGSLRLCFDYRALNKVGIPSSESGRMGLAKNDMCNSVFHDYLDKFVVIYLDDIMIFSTSIEEHLEHLRLVLTRLRENRLFVKKEKCAFAQTQVQFLGHIIERGRIRMDKEKVKAIQEWPTPQNVSELRSFLGLANYYRRFVEGYSRRVKLLTDLLKKGCEWVWSNDCQEALTIKEGCNQRTSAYLADLEKPLEVETDASTMQLEDRYTAVSHFLTQPKLTAKQARWQEFLAEFDFNFEHRRGKESAPCELSKQDPQVEALMEMVKKGGVRNECHDTHGPGILVEAYCCLLGQGYYWPQMRQDMMDYTKTCLICQQDKVDRQRTAGFARATTSARPTLGEYLLGFYITLASSQQPRLPHTVDETSQVDALVPQILWGMEAEYGIRVQSQYSKVGNASYKVDPTWIRVHLSSMAFKQRLKSFRPSSRRGRRQIRWGIVVTVLLGATTGYGGGMTYVPCSSISTSIGSILLFVLHICRGWTADRVWAEIYEIKADLVGKRPFRVPHGLATEPTRLRLSSHSFLVQSSVGGVWIKTVESTKLQTPIPLYQFSDSHGRLRSQKISLTSTRSGNEEIRAWSSWGGNGDPFGSKGKWKIIVEDLETLLTEIHIVEFVIVCVGRFSGLPNIPEFPPKGPESFKGKVIHSMDYAAMDDKQAAEFIKGKRIIVVGFQNLRWTLQRSVVPQMVLKFILFVIKPTKLIVLKLIRLKLTESETDSMVLAGVENPCTTAHWNVPDYLPWGFSLAHMYLSRFSELMVHKPCEGFLLGLLATTLAPLVNYSYPTLALESEYIDFSKGGRTQIEKGPNFSFCDNGVLVEGDNVPIEANLVNLATGFKSEQKLKGIFISQTFKDYITGSLDAVPSVLQGVHSAKDTTTSCSRILGEYFEYIYVGDEMQMDSRTWMGHSSYQALKRRRKIKLWDEYLKQYSGGYYRRKCIGALHIWETTRPVIILIRLLNDEGSADGVLASSLYCSRIKGGCSMVLFMGDETAASIWATVLQYFAIRSSTLVMSLHFKLQSLKKGEDSMWVYIAKVKEICDALPSCGSLIPLVYTMLIEQKHKLLGLMLKKKLMVSTHLTHGAVQGQIVSNNLSNYDEESGQAQHISVHWVVDSGTTHHVIPDANVITHRTGRSGLVNDLLHVPGITQNLLSMSNFVRATMWYLNSIHKVDVFVIVTGEVLSKDAVQSDWDGEYHSLSYVLLKEGIGHLVAFPHTSEQNDGLSPYEKLWGKKPEYKFMKPSAQRYVSSSQWKDIFLDMFFDEFTFPFAGIQSSSHSNVGETSLEVAVQQEEGGEVSTAGDVELVSQRQPMAVIGSLTMMLLQMIEMMQVLESLFDADKKYKSRLVAKGFSHVPDMTLVLIQQPPGFEQVAVDGCPCCVGSYSRAIDEEKNGTANPASTPTLVSAKLSQGAGVLLQNAYEYRSIVAPAVAGFNVMASADADWDGNTDDRKSISGYCVFVGDNLVMWNSRKQKSVSRSTMEAEYRSVTICALTTNLVYHAKSKHVELDVHFIREKVALKQVLVNYVPVFPRAERKK</sequence>
<dbReference type="SUPFAM" id="SSF56672">
    <property type="entry name" value="DNA/RNA polymerases"/>
    <property type="match status" value="1"/>
</dbReference>
<dbReference type="InterPro" id="IPR005162">
    <property type="entry name" value="Retrotrans_gag_dom"/>
</dbReference>
<evidence type="ECO:0000259" key="12">
    <source>
        <dbReference type="Pfam" id="PF17921"/>
    </source>
</evidence>
<dbReference type="Proteomes" id="UP000436088">
    <property type="component" value="Unassembled WGS sequence"/>
</dbReference>
<dbReference type="GO" id="GO:0006508">
    <property type="term" value="P:proteolysis"/>
    <property type="evidence" value="ECO:0007669"/>
    <property type="project" value="InterPro"/>
</dbReference>
<keyword evidence="6 8" id="KW-0274">FAD</keyword>
<keyword evidence="5" id="KW-0255">Endonuclease</keyword>
<dbReference type="InterPro" id="IPR043128">
    <property type="entry name" value="Rev_trsase/Diguanyl_cyclase"/>
</dbReference>
<dbReference type="GO" id="GO:0050660">
    <property type="term" value="F:flavin adenine dinucleotide binding"/>
    <property type="evidence" value="ECO:0007669"/>
    <property type="project" value="InterPro"/>
</dbReference>
<proteinExistence type="inferred from homology"/>
<keyword evidence="1 8" id="KW-0285">Flavoprotein</keyword>
<dbReference type="InterPro" id="IPR036188">
    <property type="entry name" value="FAD/NAD-bd_sf"/>
</dbReference>
<dbReference type="Gene3D" id="1.10.340.70">
    <property type="match status" value="1"/>
</dbReference>
<comment type="cofactor">
    <cofactor evidence="8">
        <name>FAD</name>
        <dbReference type="ChEBI" id="CHEBI:57692"/>
    </cofactor>
</comment>
<gene>
    <name evidence="13" type="ORF">F3Y22_tig00110831pilonHSYRG00227</name>
</gene>
<keyword evidence="4" id="KW-0540">Nuclease</keyword>
<dbReference type="PANTHER" id="PTHR37984">
    <property type="entry name" value="PROTEIN CBG26694"/>
    <property type="match status" value="1"/>
</dbReference>
<dbReference type="CDD" id="cd01647">
    <property type="entry name" value="RT_LTR"/>
    <property type="match status" value="1"/>
</dbReference>
<evidence type="ECO:0000256" key="4">
    <source>
        <dbReference type="ARBA" id="ARBA00022722"/>
    </source>
</evidence>
<dbReference type="Gene3D" id="3.30.70.270">
    <property type="match status" value="2"/>
</dbReference>
<dbReference type="Pfam" id="PF13975">
    <property type="entry name" value="gag-asp_proteas"/>
    <property type="match status" value="1"/>
</dbReference>